<dbReference type="Proteomes" id="UP000219023">
    <property type="component" value="Unassembled WGS sequence"/>
</dbReference>
<keyword evidence="11" id="KW-0969">Cilium</keyword>
<comment type="subunit">
    <text evidence="4 10">The basal body constitutes a major portion of the flagellar organelle and consists of four rings (L,P,S, and M) mounted on a central rod.</text>
</comment>
<evidence type="ECO:0000256" key="10">
    <source>
        <dbReference type="HAMAP-Rule" id="MF_00415"/>
    </source>
</evidence>
<keyword evidence="11" id="KW-0966">Cell projection</keyword>
<dbReference type="AlphaFoldDB" id="A0A285VSA7"/>
<dbReference type="PRINTS" id="PR01008">
    <property type="entry name" value="FLGLRINGFLGH"/>
</dbReference>
<evidence type="ECO:0000256" key="3">
    <source>
        <dbReference type="ARBA" id="ARBA00006929"/>
    </source>
</evidence>
<dbReference type="PANTHER" id="PTHR34933">
    <property type="entry name" value="FLAGELLAR L-RING PROTEIN"/>
    <property type="match status" value="1"/>
</dbReference>
<keyword evidence="8 10" id="KW-0975">Bacterial flagellum</keyword>
<accession>A0A285VSA7</accession>
<dbReference type="InterPro" id="IPR000527">
    <property type="entry name" value="Flag_Lring"/>
</dbReference>
<comment type="similarity">
    <text evidence="3 10">Belongs to the FlgH family.</text>
</comment>
<evidence type="ECO:0000256" key="4">
    <source>
        <dbReference type="ARBA" id="ARBA00011439"/>
    </source>
</evidence>
<organism evidence="11 12">
    <name type="scientific">Chromohalobacter canadensis</name>
    <dbReference type="NCBI Taxonomy" id="141389"/>
    <lineage>
        <taxon>Bacteria</taxon>
        <taxon>Pseudomonadati</taxon>
        <taxon>Pseudomonadota</taxon>
        <taxon>Gammaproteobacteria</taxon>
        <taxon>Oceanospirillales</taxon>
        <taxon>Halomonadaceae</taxon>
        <taxon>Chromohalobacter</taxon>
    </lineage>
</organism>
<evidence type="ECO:0000256" key="5">
    <source>
        <dbReference type="ARBA" id="ARBA00022729"/>
    </source>
</evidence>
<evidence type="ECO:0000256" key="9">
    <source>
        <dbReference type="ARBA" id="ARBA00023288"/>
    </source>
</evidence>
<keyword evidence="6 10" id="KW-0472">Membrane</keyword>
<evidence type="ECO:0000313" key="12">
    <source>
        <dbReference type="Proteomes" id="UP000219023"/>
    </source>
</evidence>
<name>A0A285VSA7_9GAMM</name>
<dbReference type="GO" id="GO:0071973">
    <property type="term" value="P:bacterial-type flagellum-dependent cell motility"/>
    <property type="evidence" value="ECO:0007669"/>
    <property type="project" value="InterPro"/>
</dbReference>
<keyword evidence="10" id="KW-0998">Cell outer membrane</keyword>
<dbReference type="Pfam" id="PF02107">
    <property type="entry name" value="FlgH"/>
    <property type="match status" value="1"/>
</dbReference>
<dbReference type="PANTHER" id="PTHR34933:SF3">
    <property type="entry name" value="FLAGELLAR L-RING PROTEIN"/>
    <property type="match status" value="1"/>
</dbReference>
<keyword evidence="11" id="KW-0282">Flagellum</keyword>
<sequence>MTGVDVEKGKSMGALMSGHSGLGMSARVLCLLVLLIMSGCAQLPHESVVPDTGPVTYPESPMSQPNGAIYQARYGYQPLFQDRRPRQIGDIITITINEDVSASKDSSANANREGSMGLDLETIPDLMSFLEDYGMDVSGENDFEGSGGASASNTFTGTLTATVVDILPNGNLSIRGEKRIAINQGTEYIRFSGVVDPRSVTTQNTVPSGQVADARIEYVGDGYINEAQHMGWLQRLWLNIAPF</sequence>
<keyword evidence="7" id="KW-0564">Palmitate</keyword>
<dbReference type="GO" id="GO:0009279">
    <property type="term" value="C:cell outer membrane"/>
    <property type="evidence" value="ECO:0007669"/>
    <property type="project" value="UniProtKB-SubCell"/>
</dbReference>
<evidence type="ECO:0000313" key="11">
    <source>
        <dbReference type="EMBL" id="SOC56960.1"/>
    </source>
</evidence>
<keyword evidence="5" id="KW-0732">Signal</keyword>
<dbReference type="GO" id="GO:0009427">
    <property type="term" value="C:bacterial-type flagellum basal body, distal rod, L ring"/>
    <property type="evidence" value="ECO:0007669"/>
    <property type="project" value="InterPro"/>
</dbReference>
<dbReference type="GO" id="GO:0003774">
    <property type="term" value="F:cytoskeletal motor activity"/>
    <property type="evidence" value="ECO:0007669"/>
    <property type="project" value="InterPro"/>
</dbReference>
<comment type="subcellular location">
    <subcellularLocation>
        <location evidence="10">Cell outer membrane</location>
    </subcellularLocation>
    <subcellularLocation>
        <location evidence="10">Bacterial flagellum basal body</location>
    </subcellularLocation>
    <subcellularLocation>
        <location evidence="2">Membrane</location>
        <topology evidence="2">Lipid-anchor</topology>
    </subcellularLocation>
</comment>
<evidence type="ECO:0000256" key="6">
    <source>
        <dbReference type="ARBA" id="ARBA00023136"/>
    </source>
</evidence>
<dbReference type="HAMAP" id="MF_00415">
    <property type="entry name" value="FlgH"/>
    <property type="match status" value="1"/>
</dbReference>
<reference evidence="11 12" key="1">
    <citation type="submission" date="2017-08" db="EMBL/GenBank/DDBJ databases">
        <authorList>
            <person name="de Groot N.N."/>
        </authorList>
    </citation>
    <scope>NUCLEOTIDE SEQUENCE [LARGE SCALE GENOMIC DNA]</scope>
    <source>
        <strain evidence="11 12">USBA 855</strain>
    </source>
</reference>
<gene>
    <name evidence="10" type="primary">flgH</name>
    <name evidence="11" type="ORF">SAMN05421509_10829</name>
</gene>
<evidence type="ECO:0000256" key="2">
    <source>
        <dbReference type="ARBA" id="ARBA00004635"/>
    </source>
</evidence>
<dbReference type="EMBL" id="OBQJ01000008">
    <property type="protein sequence ID" value="SOC56960.1"/>
    <property type="molecule type" value="Genomic_DNA"/>
</dbReference>
<comment type="function">
    <text evidence="1 10">Assembles around the rod to form the L-ring and probably protects the motor/basal body from shearing forces during rotation.</text>
</comment>
<evidence type="ECO:0000256" key="8">
    <source>
        <dbReference type="ARBA" id="ARBA00023143"/>
    </source>
</evidence>
<proteinExistence type="inferred from homology"/>
<evidence type="ECO:0000256" key="1">
    <source>
        <dbReference type="ARBA" id="ARBA00002591"/>
    </source>
</evidence>
<keyword evidence="9" id="KW-0449">Lipoprotein</keyword>
<protein>
    <recommendedName>
        <fullName evidence="10">Flagellar L-ring protein</fullName>
    </recommendedName>
    <alternativeName>
        <fullName evidence="10">Basal body L-ring protein</fullName>
    </alternativeName>
</protein>
<evidence type="ECO:0000256" key="7">
    <source>
        <dbReference type="ARBA" id="ARBA00023139"/>
    </source>
</evidence>